<dbReference type="GO" id="GO:0005524">
    <property type="term" value="F:ATP binding"/>
    <property type="evidence" value="ECO:0007669"/>
    <property type="project" value="UniProtKB-KW"/>
</dbReference>
<dbReference type="CDD" id="cd00009">
    <property type="entry name" value="AAA"/>
    <property type="match status" value="1"/>
</dbReference>
<feature type="domain" description="AAA+ ATPase" evidence="4">
    <location>
        <begin position="576"/>
        <end position="727"/>
    </location>
</feature>
<dbReference type="GO" id="GO:0003676">
    <property type="term" value="F:nucleic acid binding"/>
    <property type="evidence" value="ECO:0007669"/>
    <property type="project" value="InterPro"/>
</dbReference>
<dbReference type="AlphaFoldDB" id="A0AAD7UBU9"/>
<evidence type="ECO:0000313" key="7">
    <source>
        <dbReference type="Proteomes" id="UP001230188"/>
    </source>
</evidence>
<feature type="compositionally biased region" description="Basic and acidic residues" evidence="3">
    <location>
        <begin position="170"/>
        <end position="182"/>
    </location>
</feature>
<feature type="region of interest" description="Disordered" evidence="3">
    <location>
        <begin position="154"/>
        <end position="182"/>
    </location>
</feature>
<dbReference type="InterPro" id="IPR045735">
    <property type="entry name" value="Spore_III_AA_AAA+_ATPase"/>
</dbReference>
<dbReference type="SUPFAM" id="SSF52540">
    <property type="entry name" value="P-loop containing nucleoside triphosphate hydrolases"/>
    <property type="match status" value="1"/>
</dbReference>
<dbReference type="InterPro" id="IPR003593">
    <property type="entry name" value="AAA+_ATPase"/>
</dbReference>
<dbReference type="Gene3D" id="3.30.420.10">
    <property type="entry name" value="Ribonuclease H-like superfamily/Ribonuclease H"/>
    <property type="match status" value="1"/>
</dbReference>
<dbReference type="SMART" id="SM00474">
    <property type="entry name" value="35EXOc"/>
    <property type="match status" value="1"/>
</dbReference>
<accession>A0AAD7UBU9</accession>
<dbReference type="Pfam" id="PF19568">
    <property type="entry name" value="Spore_III_AA"/>
    <property type="match status" value="1"/>
</dbReference>
<protein>
    <recommendedName>
        <fullName evidence="8">AAA+ ATPase domain-containing protein</fullName>
    </recommendedName>
</protein>
<evidence type="ECO:0000259" key="4">
    <source>
        <dbReference type="SMART" id="SM00382"/>
    </source>
</evidence>
<dbReference type="PANTHER" id="PTHR20953:SF3">
    <property type="entry name" value="P-LOOP CONTAINING NUCLEOSIDE TRIPHOSPHATE HYDROLASES SUPERFAMILY PROTEIN"/>
    <property type="match status" value="1"/>
</dbReference>
<dbReference type="InterPro" id="IPR027417">
    <property type="entry name" value="P-loop_NTPase"/>
</dbReference>
<dbReference type="PANTHER" id="PTHR20953">
    <property type="entry name" value="KINASE-RELATED"/>
    <property type="match status" value="1"/>
</dbReference>
<dbReference type="SUPFAM" id="SSF53098">
    <property type="entry name" value="Ribonuclease H-like"/>
    <property type="match status" value="1"/>
</dbReference>
<reference evidence="6" key="1">
    <citation type="submission" date="2023-01" db="EMBL/GenBank/DDBJ databases">
        <title>Metagenome sequencing of chrysophaentin producing Chrysophaeum taylorii.</title>
        <authorList>
            <person name="Davison J."/>
            <person name="Bewley C."/>
        </authorList>
    </citation>
    <scope>NUCLEOTIDE SEQUENCE</scope>
    <source>
        <strain evidence="6">NIES-1699</strain>
    </source>
</reference>
<keyword evidence="7" id="KW-1185">Reference proteome</keyword>
<dbReference type="GO" id="GO:0008408">
    <property type="term" value="F:3'-5' exonuclease activity"/>
    <property type="evidence" value="ECO:0007669"/>
    <property type="project" value="InterPro"/>
</dbReference>
<evidence type="ECO:0000256" key="2">
    <source>
        <dbReference type="ARBA" id="ARBA00022840"/>
    </source>
</evidence>
<dbReference type="EMBL" id="JAQMWT010000390">
    <property type="protein sequence ID" value="KAJ8602091.1"/>
    <property type="molecule type" value="Genomic_DNA"/>
</dbReference>
<dbReference type="InterPro" id="IPR012337">
    <property type="entry name" value="RNaseH-like_sf"/>
</dbReference>
<evidence type="ECO:0000256" key="1">
    <source>
        <dbReference type="ARBA" id="ARBA00022741"/>
    </source>
</evidence>
<evidence type="ECO:0000313" key="6">
    <source>
        <dbReference type="EMBL" id="KAJ8602091.1"/>
    </source>
</evidence>
<dbReference type="SMART" id="SM00382">
    <property type="entry name" value="AAA"/>
    <property type="match status" value="1"/>
</dbReference>
<evidence type="ECO:0000259" key="5">
    <source>
        <dbReference type="SMART" id="SM00474"/>
    </source>
</evidence>
<evidence type="ECO:0000256" key="3">
    <source>
        <dbReference type="SAM" id="MobiDB-lite"/>
    </source>
</evidence>
<evidence type="ECO:0008006" key="8">
    <source>
        <dbReference type="Google" id="ProtNLM"/>
    </source>
</evidence>
<proteinExistence type="predicted"/>
<dbReference type="InterPro" id="IPR002562">
    <property type="entry name" value="3'-5'_exonuclease_dom"/>
</dbReference>
<keyword evidence="1" id="KW-0547">Nucleotide-binding</keyword>
<sequence>MSEVAYVNALVSVLKSKGGECELSVLGKLVPKPRGVVGSLGAVLRRNKDRFVVMDKKNRVKLSSSPSFKHAFQNPSLHDMFGLIAHVAAEFQARPPPATKDEFLSELRGAGATSEVLDQMSRRSYVKVVGGVNLEWNLAKILDAARRLPAEDTAVATAREGDSTSSIPELGERREQAESPDSRFEFVQSAHDLARVAATLCDGAGTHVAVDCEGIPNKSLSILTIAASDCVYIFDCVRLDPKDVCAALDQLFTSDDIKMFHDLHRDVVALNHFGNLSRAETLFDSQLAVEYGTGNPLASFDEMLAHFGCRTYSTKDRAKRSMQQEENYWTRRPLSREALRSVALGARSMFDARAPILKTLGDVAWCTVLEASRARADFALEHAGERSLCFDTSNDYAVASAELLELTGRLDKLAIEPLKFESEVADLLGLLPDDLKLKLVGGGRQSQLSNMVERLLSTPRRRRDEESIVSGEPTNEANWELSDVVLDYGRRPWCMLSRERVMLSDDPERMVTRRDLDAIIEKIGGFGHDNRAGLERKLHRISAIRDRMGEIVGLTMRVGRWFRGNAAMLSDLLLGSNKSILILGEPGSGKTTIVREATRLLSERLNVCVVDTSNEIAGDRPESSLALLLARVKFLTPSLDHRRRRRRRQHSARVHRAFIMIEAVQNHTPDAIVIDEIGRSREVEAARTVKQRGVRMMASAHGDLRKLIKNRELRGLVGGVETVTVGDMMAKEEAKKKGGEASKVKTQRAGEPTFDALIEVRRGAHNEWRVTHNVAAAVDAILNGQEYSFERRSRDPGTGCLRRILAHG</sequence>
<feature type="domain" description="3'-5' exonuclease" evidence="5">
    <location>
        <begin position="184"/>
        <end position="361"/>
    </location>
</feature>
<organism evidence="6 7">
    <name type="scientific">Chrysophaeum taylorii</name>
    <dbReference type="NCBI Taxonomy" id="2483200"/>
    <lineage>
        <taxon>Eukaryota</taxon>
        <taxon>Sar</taxon>
        <taxon>Stramenopiles</taxon>
        <taxon>Ochrophyta</taxon>
        <taxon>Pelagophyceae</taxon>
        <taxon>Pelagomonadales</taxon>
        <taxon>Pelagomonadaceae</taxon>
        <taxon>Chrysophaeum</taxon>
    </lineage>
</organism>
<keyword evidence="2" id="KW-0067">ATP-binding</keyword>
<dbReference type="Proteomes" id="UP001230188">
    <property type="component" value="Unassembled WGS sequence"/>
</dbReference>
<dbReference type="InterPro" id="IPR036397">
    <property type="entry name" value="RNaseH_sf"/>
</dbReference>
<name>A0AAD7UBU9_9STRA</name>
<comment type="caution">
    <text evidence="6">The sequence shown here is derived from an EMBL/GenBank/DDBJ whole genome shotgun (WGS) entry which is preliminary data.</text>
</comment>
<dbReference type="GO" id="GO:0006139">
    <property type="term" value="P:nucleobase-containing compound metabolic process"/>
    <property type="evidence" value="ECO:0007669"/>
    <property type="project" value="InterPro"/>
</dbReference>
<gene>
    <name evidence="6" type="ORF">CTAYLR_001646</name>
</gene>
<dbReference type="Gene3D" id="3.40.50.300">
    <property type="entry name" value="P-loop containing nucleotide triphosphate hydrolases"/>
    <property type="match status" value="1"/>
</dbReference>